<dbReference type="RefSeq" id="WP_168079323.1">
    <property type="nucleotide sequence ID" value="NZ_BAAAQJ010000004.1"/>
</dbReference>
<dbReference type="GO" id="GO:0005886">
    <property type="term" value="C:plasma membrane"/>
    <property type="evidence" value="ECO:0007669"/>
    <property type="project" value="UniProtKB-SubCell"/>
</dbReference>
<organism evidence="7 8">
    <name type="scientific">Planosporangium flavigriseum</name>
    <dbReference type="NCBI Taxonomy" id="373681"/>
    <lineage>
        <taxon>Bacteria</taxon>
        <taxon>Bacillati</taxon>
        <taxon>Actinomycetota</taxon>
        <taxon>Actinomycetes</taxon>
        <taxon>Micromonosporales</taxon>
        <taxon>Micromonosporaceae</taxon>
        <taxon>Planosporangium</taxon>
    </lineage>
</organism>
<gene>
    <name evidence="7" type="ORF">Pfl04_45280</name>
</gene>
<evidence type="ECO:0000256" key="3">
    <source>
        <dbReference type="ARBA" id="ARBA00022692"/>
    </source>
</evidence>
<dbReference type="PROSITE" id="PS50895">
    <property type="entry name" value="SURF1"/>
    <property type="match status" value="1"/>
</dbReference>
<dbReference type="EMBL" id="BONU01000045">
    <property type="protein sequence ID" value="GIG76124.1"/>
    <property type="molecule type" value="Genomic_DNA"/>
</dbReference>
<evidence type="ECO:0000256" key="5">
    <source>
        <dbReference type="ARBA" id="ARBA00023136"/>
    </source>
</evidence>
<comment type="subcellular location">
    <subcellularLocation>
        <location evidence="6">Cell membrane</location>
        <topology evidence="6">Multi-pass membrane protein</topology>
    </subcellularLocation>
    <subcellularLocation>
        <location evidence="1">Membrane</location>
    </subcellularLocation>
</comment>
<comment type="caution">
    <text evidence="7">The sequence shown here is derived from an EMBL/GenBank/DDBJ whole genome shotgun (WGS) entry which is preliminary data.</text>
</comment>
<evidence type="ECO:0000313" key="7">
    <source>
        <dbReference type="EMBL" id="GIG76124.1"/>
    </source>
</evidence>
<dbReference type="InterPro" id="IPR002994">
    <property type="entry name" value="Surf1/Shy1"/>
</dbReference>
<evidence type="ECO:0000313" key="8">
    <source>
        <dbReference type="Proteomes" id="UP000653674"/>
    </source>
</evidence>
<keyword evidence="4" id="KW-1133">Transmembrane helix</keyword>
<dbReference type="Proteomes" id="UP000653674">
    <property type="component" value="Unassembled WGS sequence"/>
</dbReference>
<dbReference type="InterPro" id="IPR045214">
    <property type="entry name" value="Surf1/Surf4"/>
</dbReference>
<dbReference type="AlphaFoldDB" id="A0A8J3LR85"/>
<evidence type="ECO:0000256" key="4">
    <source>
        <dbReference type="ARBA" id="ARBA00022989"/>
    </source>
</evidence>
<accession>A0A8J3LR85</accession>
<dbReference type="PANTHER" id="PTHR23427">
    <property type="entry name" value="SURFEIT LOCUS PROTEIN"/>
    <property type="match status" value="1"/>
</dbReference>
<evidence type="ECO:0000256" key="1">
    <source>
        <dbReference type="ARBA" id="ARBA00004370"/>
    </source>
</evidence>
<sequence length="256" mass="26974">MYRFLATPRWLGLAALALLLAAVMVGLGNWQLHRYQQKAAINTRIDAGGSGPAVPITRVLPALGGTGGHVGPPPSAAVEWTRVTVTGRYDSSHEILARGRTVDGSVGFEVLTPLLLNDGGAVLVDRGWLAPPPGGALIKPVVPAAPSGEVTVIGPLRKPESGADRPVDHTVRRISPASLNLPYPVYGGYVMLDEQTPAADNRFTPVPAGHVNAWQSGGYAVQWWAFAALTIVGYGYLARREARGVPTGDRTEAVPV</sequence>
<comment type="similarity">
    <text evidence="2 6">Belongs to the SURF1 family.</text>
</comment>
<dbReference type="CDD" id="cd06662">
    <property type="entry name" value="SURF1"/>
    <property type="match status" value="1"/>
</dbReference>
<dbReference type="Pfam" id="PF02104">
    <property type="entry name" value="SURF1"/>
    <property type="match status" value="1"/>
</dbReference>
<keyword evidence="8" id="KW-1185">Reference proteome</keyword>
<keyword evidence="3" id="KW-0812">Transmembrane</keyword>
<protein>
    <recommendedName>
        <fullName evidence="6">SURF1-like protein</fullName>
    </recommendedName>
</protein>
<name>A0A8J3LR85_9ACTN</name>
<keyword evidence="6" id="KW-1003">Cell membrane</keyword>
<evidence type="ECO:0000256" key="6">
    <source>
        <dbReference type="RuleBase" id="RU363076"/>
    </source>
</evidence>
<proteinExistence type="inferred from homology"/>
<dbReference type="PANTHER" id="PTHR23427:SF2">
    <property type="entry name" value="SURFEIT LOCUS PROTEIN 1"/>
    <property type="match status" value="1"/>
</dbReference>
<keyword evidence="5" id="KW-0472">Membrane</keyword>
<evidence type="ECO:0000256" key="2">
    <source>
        <dbReference type="ARBA" id="ARBA00007165"/>
    </source>
</evidence>
<reference evidence="7" key="1">
    <citation type="submission" date="2021-01" db="EMBL/GenBank/DDBJ databases">
        <title>Whole genome shotgun sequence of Planosporangium flavigriseum NBRC 105377.</title>
        <authorList>
            <person name="Komaki H."/>
            <person name="Tamura T."/>
        </authorList>
    </citation>
    <scope>NUCLEOTIDE SEQUENCE</scope>
    <source>
        <strain evidence="7">NBRC 105377</strain>
    </source>
</reference>